<dbReference type="Proteomes" id="UP000789375">
    <property type="component" value="Unassembled WGS sequence"/>
</dbReference>
<keyword evidence="2" id="KW-1185">Reference proteome</keyword>
<dbReference type="AlphaFoldDB" id="A0A9N9CFK2"/>
<dbReference type="EMBL" id="CAJVPP010002439">
    <property type="protein sequence ID" value="CAG8600003.1"/>
    <property type="molecule type" value="Genomic_DNA"/>
</dbReference>
<name>A0A9N9CFK2_FUNMO</name>
<accession>A0A9N9CFK2</accession>
<evidence type="ECO:0000313" key="1">
    <source>
        <dbReference type="EMBL" id="CAG8600003.1"/>
    </source>
</evidence>
<gene>
    <name evidence="1" type="ORF">FMOSSE_LOCUS8898</name>
</gene>
<reference evidence="1" key="1">
    <citation type="submission" date="2021-06" db="EMBL/GenBank/DDBJ databases">
        <authorList>
            <person name="Kallberg Y."/>
            <person name="Tangrot J."/>
            <person name="Rosling A."/>
        </authorList>
    </citation>
    <scope>NUCLEOTIDE SEQUENCE</scope>
    <source>
        <strain evidence="1">87-6 pot B 2015</strain>
    </source>
</reference>
<organism evidence="1 2">
    <name type="scientific">Funneliformis mosseae</name>
    <name type="common">Endomycorrhizal fungus</name>
    <name type="synonym">Glomus mosseae</name>
    <dbReference type="NCBI Taxonomy" id="27381"/>
    <lineage>
        <taxon>Eukaryota</taxon>
        <taxon>Fungi</taxon>
        <taxon>Fungi incertae sedis</taxon>
        <taxon>Mucoromycota</taxon>
        <taxon>Glomeromycotina</taxon>
        <taxon>Glomeromycetes</taxon>
        <taxon>Glomerales</taxon>
        <taxon>Glomeraceae</taxon>
        <taxon>Funneliformis</taxon>
    </lineage>
</organism>
<protein>
    <submittedName>
        <fullName evidence="1">13539_t:CDS:1</fullName>
    </submittedName>
</protein>
<proteinExistence type="predicted"/>
<comment type="caution">
    <text evidence="1">The sequence shown here is derived from an EMBL/GenBank/DDBJ whole genome shotgun (WGS) entry which is preliminary data.</text>
</comment>
<evidence type="ECO:0000313" key="2">
    <source>
        <dbReference type="Proteomes" id="UP000789375"/>
    </source>
</evidence>
<sequence>MVRHNGTPDPEYHNTWDTSKKDFWVALAQNVNNKCRKNFFWWLMPEKFNSLVVEYDVIWIEEAVEDVDNVAIFEDYEDVLEDNAMFRIAFV</sequence>